<reference evidence="1" key="1">
    <citation type="submission" date="2020-07" db="EMBL/GenBank/DDBJ databases">
        <title>A long reads based de novo assembly of the rainbow trout Arlee double haploid line genome.</title>
        <authorList>
            <person name="Gao G."/>
            <person name="Palti Y."/>
        </authorList>
    </citation>
    <scope>NUCLEOTIDE SEQUENCE [LARGE SCALE GENOMIC DNA]</scope>
</reference>
<dbReference type="Ensembl" id="ENSOMYT00000000903.2">
    <property type="protein sequence ID" value="ENSOMYP00000000782.2"/>
    <property type="gene ID" value="ENSOMYG00000000493.2"/>
</dbReference>
<dbReference type="AlphaFoldDB" id="A0A8C7LZN2"/>
<reference evidence="1" key="3">
    <citation type="submission" date="2025-09" db="UniProtKB">
        <authorList>
            <consortium name="Ensembl"/>
        </authorList>
    </citation>
    <scope>IDENTIFICATION</scope>
</reference>
<accession>A0A8C7LZN2</accession>
<dbReference type="GeneTree" id="ENSGT01100000266967"/>
<name>A0A8C7LZN2_ONCMY</name>
<reference evidence="1" key="2">
    <citation type="submission" date="2025-08" db="UniProtKB">
        <authorList>
            <consortium name="Ensembl"/>
        </authorList>
    </citation>
    <scope>IDENTIFICATION</scope>
</reference>
<evidence type="ECO:0000313" key="1">
    <source>
        <dbReference type="Ensembl" id="ENSOMYP00000000782.2"/>
    </source>
</evidence>
<protein>
    <submittedName>
        <fullName evidence="1">Uncharacterized protein</fullName>
    </submittedName>
</protein>
<keyword evidence="2" id="KW-1185">Reference proteome</keyword>
<organism evidence="1 2">
    <name type="scientific">Oncorhynchus mykiss</name>
    <name type="common">Rainbow trout</name>
    <name type="synonym">Salmo gairdneri</name>
    <dbReference type="NCBI Taxonomy" id="8022"/>
    <lineage>
        <taxon>Eukaryota</taxon>
        <taxon>Metazoa</taxon>
        <taxon>Chordata</taxon>
        <taxon>Craniata</taxon>
        <taxon>Vertebrata</taxon>
        <taxon>Euteleostomi</taxon>
        <taxon>Actinopterygii</taxon>
        <taxon>Neopterygii</taxon>
        <taxon>Teleostei</taxon>
        <taxon>Protacanthopterygii</taxon>
        <taxon>Salmoniformes</taxon>
        <taxon>Salmonidae</taxon>
        <taxon>Salmoninae</taxon>
        <taxon>Oncorhynchus</taxon>
    </lineage>
</organism>
<evidence type="ECO:0000313" key="2">
    <source>
        <dbReference type="Proteomes" id="UP000694395"/>
    </source>
</evidence>
<proteinExistence type="predicted"/>
<dbReference type="Proteomes" id="UP000694395">
    <property type="component" value="Chromosome 2"/>
</dbReference>
<sequence>MAHARSRLSELCWHGCGEVGTQTHILWKCPAVKRFWTAVDIWWFLFNMRLQYSKVRGFRL</sequence>